<comment type="caution">
    <text evidence="1">The sequence shown here is derived from an EMBL/GenBank/DDBJ whole genome shotgun (WGS) entry which is preliminary data.</text>
</comment>
<dbReference type="Proteomes" id="UP001057402">
    <property type="component" value="Chromosome 2"/>
</dbReference>
<sequence>MARTSTLEHLSRWRRTSKILVRCDGAFFSQYKFCTWSCTKREEIARGNRSLLVENIRGSVNVEVRKCKGRSIQKLLTTEEAVEAMKGLFQRSLFNKSLEFWQCMDCKQIYWEGTQYHNASPDQETSG</sequence>
<organism evidence="1 2">
    <name type="scientific">Melastoma candidum</name>
    <dbReference type="NCBI Taxonomy" id="119954"/>
    <lineage>
        <taxon>Eukaryota</taxon>
        <taxon>Viridiplantae</taxon>
        <taxon>Streptophyta</taxon>
        <taxon>Embryophyta</taxon>
        <taxon>Tracheophyta</taxon>
        <taxon>Spermatophyta</taxon>
        <taxon>Magnoliopsida</taxon>
        <taxon>eudicotyledons</taxon>
        <taxon>Gunneridae</taxon>
        <taxon>Pentapetalae</taxon>
        <taxon>rosids</taxon>
        <taxon>malvids</taxon>
        <taxon>Myrtales</taxon>
        <taxon>Melastomataceae</taxon>
        <taxon>Melastomatoideae</taxon>
        <taxon>Melastomateae</taxon>
        <taxon>Melastoma</taxon>
    </lineage>
</organism>
<evidence type="ECO:0000313" key="1">
    <source>
        <dbReference type="EMBL" id="KAI4384856.1"/>
    </source>
</evidence>
<gene>
    <name evidence="1" type="ORF">MLD38_002955</name>
</gene>
<proteinExistence type="predicted"/>
<accession>A0ACB9S093</accession>
<name>A0ACB9S093_9MYRT</name>
<dbReference type="EMBL" id="CM042881">
    <property type="protein sequence ID" value="KAI4384856.1"/>
    <property type="molecule type" value="Genomic_DNA"/>
</dbReference>
<reference evidence="2" key="1">
    <citation type="journal article" date="2023" name="Front. Plant Sci.">
        <title>Chromosomal-level genome assembly of Melastoma candidum provides insights into trichome evolution.</title>
        <authorList>
            <person name="Zhong Y."/>
            <person name="Wu W."/>
            <person name="Sun C."/>
            <person name="Zou P."/>
            <person name="Liu Y."/>
            <person name="Dai S."/>
            <person name="Zhou R."/>
        </authorList>
    </citation>
    <scope>NUCLEOTIDE SEQUENCE [LARGE SCALE GENOMIC DNA]</scope>
</reference>
<protein>
    <submittedName>
        <fullName evidence="1">Uncharacterized protein</fullName>
    </submittedName>
</protein>
<keyword evidence="2" id="KW-1185">Reference proteome</keyword>
<evidence type="ECO:0000313" key="2">
    <source>
        <dbReference type="Proteomes" id="UP001057402"/>
    </source>
</evidence>